<feature type="transmembrane region" description="Helical" evidence="1">
    <location>
        <begin position="46"/>
        <end position="61"/>
    </location>
</feature>
<dbReference type="AlphaFoldDB" id="A0A4R1MMH4"/>
<evidence type="ECO:0000256" key="1">
    <source>
        <dbReference type="SAM" id="Phobius"/>
    </source>
</evidence>
<evidence type="ECO:0000313" key="3">
    <source>
        <dbReference type="Proteomes" id="UP000294545"/>
    </source>
</evidence>
<dbReference type="EMBL" id="SMGQ01000012">
    <property type="protein sequence ID" value="TCK93310.1"/>
    <property type="molecule type" value="Genomic_DNA"/>
</dbReference>
<evidence type="ECO:0008006" key="4">
    <source>
        <dbReference type="Google" id="ProtNLM"/>
    </source>
</evidence>
<keyword evidence="3" id="KW-1185">Reference proteome</keyword>
<accession>A0A4R1MMH4</accession>
<comment type="caution">
    <text evidence="2">The sequence shown here is derived from an EMBL/GenBank/DDBJ whole genome shotgun (WGS) entry which is preliminary data.</text>
</comment>
<sequence length="118" mass="14123">MYLILILAISYLSYNVIYYFIKNDYEIIFFTQNIQRDNQERKTKDILNFFIGALLIAMIITSKHSSILLIIIIIFEFILVNSLFLFSYFKKTDENLNTKFIFFNLVIIILLYLSTHIK</sequence>
<feature type="transmembrane region" description="Helical" evidence="1">
    <location>
        <begin position="67"/>
        <end position="88"/>
    </location>
</feature>
<organism evidence="2 3">
    <name type="scientific">Natranaerovirga hydrolytica</name>
    <dbReference type="NCBI Taxonomy" id="680378"/>
    <lineage>
        <taxon>Bacteria</taxon>
        <taxon>Bacillati</taxon>
        <taxon>Bacillota</taxon>
        <taxon>Clostridia</taxon>
        <taxon>Lachnospirales</taxon>
        <taxon>Natranaerovirgaceae</taxon>
        <taxon>Natranaerovirga</taxon>
    </lineage>
</organism>
<feature type="transmembrane region" description="Helical" evidence="1">
    <location>
        <begin position="6"/>
        <end position="25"/>
    </location>
</feature>
<protein>
    <recommendedName>
        <fullName evidence="4">DUF4181 domain-containing protein</fullName>
    </recommendedName>
</protein>
<gene>
    <name evidence="2" type="ORF">EDC19_1501</name>
</gene>
<keyword evidence="1" id="KW-0812">Transmembrane</keyword>
<evidence type="ECO:0000313" key="2">
    <source>
        <dbReference type="EMBL" id="TCK93310.1"/>
    </source>
</evidence>
<keyword evidence="1" id="KW-0472">Membrane</keyword>
<keyword evidence="1" id="KW-1133">Transmembrane helix</keyword>
<dbReference type="Proteomes" id="UP000294545">
    <property type="component" value="Unassembled WGS sequence"/>
</dbReference>
<reference evidence="2 3" key="1">
    <citation type="submission" date="2019-03" db="EMBL/GenBank/DDBJ databases">
        <title>Genomic Encyclopedia of Type Strains, Phase IV (KMG-IV): sequencing the most valuable type-strain genomes for metagenomic binning, comparative biology and taxonomic classification.</title>
        <authorList>
            <person name="Goeker M."/>
        </authorList>
    </citation>
    <scope>NUCLEOTIDE SEQUENCE [LARGE SCALE GENOMIC DNA]</scope>
    <source>
        <strain evidence="2 3">DSM 24176</strain>
    </source>
</reference>
<feature type="transmembrane region" description="Helical" evidence="1">
    <location>
        <begin position="100"/>
        <end position="117"/>
    </location>
</feature>
<name>A0A4R1MMH4_9FIRM</name>
<proteinExistence type="predicted"/>